<dbReference type="FunFam" id="3.40.50.720:FF:000173">
    <property type="entry name" value="3-oxoacyl-[acyl-carrier protein] reductase"/>
    <property type="match status" value="1"/>
</dbReference>
<dbReference type="PROSITE" id="PS00061">
    <property type="entry name" value="ADH_SHORT"/>
    <property type="match status" value="1"/>
</dbReference>
<dbReference type="PANTHER" id="PTHR42879:SF2">
    <property type="entry name" value="3-OXOACYL-[ACYL-CARRIER-PROTEIN] REDUCTASE FABG"/>
    <property type="match status" value="1"/>
</dbReference>
<dbReference type="GO" id="GO:0004316">
    <property type="term" value="F:3-oxoacyl-[acyl-carrier-protein] reductase (NADPH) activity"/>
    <property type="evidence" value="ECO:0007669"/>
    <property type="project" value="UniProtKB-EC"/>
</dbReference>
<dbReference type="PRINTS" id="PR00081">
    <property type="entry name" value="GDHRDH"/>
</dbReference>
<keyword evidence="2 3" id="KW-0560">Oxidoreductase</keyword>
<dbReference type="NCBIfam" id="NF047420">
    <property type="entry name" value="EF_P_mod_YmfI"/>
    <property type="match status" value="1"/>
</dbReference>
<dbReference type="EC" id="1.1.1.100" evidence="3"/>
<dbReference type="PANTHER" id="PTHR42879">
    <property type="entry name" value="3-OXOACYL-(ACYL-CARRIER-PROTEIN) REDUCTASE"/>
    <property type="match status" value="1"/>
</dbReference>
<reference evidence="3 4" key="1">
    <citation type="submission" date="2017-07" db="EMBL/GenBank/DDBJ databases">
        <title>Isolation and whole genome analysis of endospore-forming bacteria from heroin.</title>
        <authorList>
            <person name="Kalinowski J."/>
            <person name="Ahrens B."/>
            <person name="Al-Dilaimi A."/>
            <person name="Winkler A."/>
            <person name="Wibberg D."/>
            <person name="Schleenbecker U."/>
            <person name="Ruckert C."/>
            <person name="Wolfel R."/>
            <person name="Grass G."/>
        </authorList>
    </citation>
    <scope>NUCLEOTIDE SEQUENCE [LARGE SCALE GENOMIC DNA]</scope>
    <source>
        <strain evidence="3 4">7539</strain>
    </source>
</reference>
<protein>
    <submittedName>
        <fullName evidence="3">3-oxoacyl-ACP reductase</fullName>
        <ecNumber evidence="3">1.1.1.100</ecNumber>
    </submittedName>
</protein>
<evidence type="ECO:0000313" key="4">
    <source>
        <dbReference type="Proteomes" id="UP000216207"/>
    </source>
</evidence>
<dbReference type="InterPro" id="IPR050259">
    <property type="entry name" value="SDR"/>
</dbReference>
<dbReference type="EMBL" id="NPCC01000005">
    <property type="protein sequence ID" value="PAE90104.1"/>
    <property type="molecule type" value="Genomic_DNA"/>
</dbReference>
<dbReference type="InterPro" id="IPR002347">
    <property type="entry name" value="SDR_fam"/>
</dbReference>
<comment type="caution">
    <text evidence="3">The sequence shown here is derived from an EMBL/GenBank/DDBJ whole genome shotgun (WGS) entry which is preliminary data.</text>
</comment>
<dbReference type="InterPro" id="IPR020904">
    <property type="entry name" value="Sc_DH/Rdtase_CS"/>
</dbReference>
<evidence type="ECO:0000313" key="3">
    <source>
        <dbReference type="EMBL" id="PAE90104.1"/>
    </source>
</evidence>
<dbReference type="Pfam" id="PF13561">
    <property type="entry name" value="adh_short_C2"/>
    <property type="match status" value="1"/>
</dbReference>
<proteinExistence type="inferred from homology"/>
<name>A0A268P2W0_SHOCL</name>
<evidence type="ECO:0000256" key="1">
    <source>
        <dbReference type="ARBA" id="ARBA00006484"/>
    </source>
</evidence>
<organism evidence="3 4">
    <name type="scientific">Shouchella clausii</name>
    <name type="common">Alkalihalobacillus clausii</name>
    <dbReference type="NCBI Taxonomy" id="79880"/>
    <lineage>
        <taxon>Bacteria</taxon>
        <taxon>Bacillati</taxon>
        <taxon>Bacillota</taxon>
        <taxon>Bacilli</taxon>
        <taxon>Bacillales</taxon>
        <taxon>Bacillaceae</taxon>
        <taxon>Shouchella</taxon>
    </lineage>
</organism>
<gene>
    <name evidence="3" type="primary">fabG</name>
    <name evidence="3" type="ORF">CHH72_03740</name>
</gene>
<dbReference type="AlphaFoldDB" id="A0A268P2W0"/>
<sequence>MKRILITGATGGIGQATAAILAQEASELYIHYSENIEAANALAAAVPCPCVAIKADLSSAEGAVVLAKQLPAVPDVFVDCAGSAASALLQDVDDDLLEAQMHVHLLSPIKLVRSFLPEMLRKRDGVIVLTSSIWGLTGASMESIYAAAKSGLNGFVKSMAKETAMSGIRINAVAPGAIDTNMLRGYNEADLRLLAEDIPYGRLGTADEVAEAIAFLASDKASYIHGQILSVNGGWYC</sequence>
<evidence type="ECO:0000256" key="2">
    <source>
        <dbReference type="ARBA" id="ARBA00023002"/>
    </source>
</evidence>
<dbReference type="Proteomes" id="UP000216207">
    <property type="component" value="Unassembled WGS sequence"/>
</dbReference>
<comment type="similarity">
    <text evidence="1">Belongs to the short-chain dehydrogenases/reductases (SDR) family.</text>
</comment>
<dbReference type="Gene3D" id="3.40.50.720">
    <property type="entry name" value="NAD(P)-binding Rossmann-like Domain"/>
    <property type="match status" value="1"/>
</dbReference>
<dbReference type="RefSeq" id="WP_095326159.1">
    <property type="nucleotide sequence ID" value="NZ_NPCC01000005.1"/>
</dbReference>
<dbReference type="InterPro" id="IPR036291">
    <property type="entry name" value="NAD(P)-bd_dom_sf"/>
</dbReference>
<accession>A0A268P2W0</accession>
<dbReference type="PRINTS" id="PR00080">
    <property type="entry name" value="SDRFAMILY"/>
</dbReference>
<dbReference type="SUPFAM" id="SSF51735">
    <property type="entry name" value="NAD(P)-binding Rossmann-fold domains"/>
    <property type="match status" value="1"/>
</dbReference>
<dbReference type="CDD" id="cd05233">
    <property type="entry name" value="SDR_c"/>
    <property type="match status" value="1"/>
</dbReference>
<dbReference type="GO" id="GO:0032787">
    <property type="term" value="P:monocarboxylic acid metabolic process"/>
    <property type="evidence" value="ECO:0007669"/>
    <property type="project" value="UniProtKB-ARBA"/>
</dbReference>